<organism evidence="9">
    <name type="scientific">Castor canadensis</name>
    <name type="common">American beaver</name>
    <dbReference type="NCBI Taxonomy" id="51338"/>
    <lineage>
        <taxon>Eukaryota</taxon>
        <taxon>Metazoa</taxon>
        <taxon>Chordata</taxon>
        <taxon>Craniata</taxon>
        <taxon>Vertebrata</taxon>
        <taxon>Euteleostomi</taxon>
        <taxon>Mammalia</taxon>
        <taxon>Eutheria</taxon>
        <taxon>Euarchontoglires</taxon>
        <taxon>Glires</taxon>
        <taxon>Rodentia</taxon>
        <taxon>Castorimorpha</taxon>
        <taxon>Castoridae</taxon>
        <taxon>Castor</taxon>
    </lineage>
</organism>
<evidence type="ECO:0000256" key="7">
    <source>
        <dbReference type="ARBA" id="ARBA00035443"/>
    </source>
</evidence>
<evidence type="ECO:0000313" key="9">
    <source>
        <dbReference type="Ensembl" id="ENSCCNP00000015569.1"/>
    </source>
</evidence>
<protein>
    <recommendedName>
        <fullName evidence="6">Large ribosomal subunit protein P2</fullName>
    </recommendedName>
    <alternativeName>
        <fullName evidence="7">60S acidic ribosomal protein P2</fullName>
    </alternativeName>
</protein>
<proteinExistence type="inferred from homology"/>
<dbReference type="CDD" id="cd05831">
    <property type="entry name" value="Ribosomal_P1"/>
    <property type="match status" value="1"/>
</dbReference>
<evidence type="ECO:0000256" key="8">
    <source>
        <dbReference type="SAM" id="MobiDB-lite"/>
    </source>
</evidence>
<dbReference type="GO" id="GO:0003735">
    <property type="term" value="F:structural constituent of ribosome"/>
    <property type="evidence" value="ECO:0007669"/>
    <property type="project" value="TreeGrafter"/>
</dbReference>
<dbReference type="PANTHER" id="PTHR45696">
    <property type="entry name" value="60S ACIDIC RIBOSOMAL PROTEIN P1"/>
    <property type="match status" value="1"/>
</dbReference>
<comment type="similarity">
    <text evidence="2">Belongs to the eukaryotic ribosomal protein P1/P2 family.</text>
</comment>
<reference evidence="9" key="1">
    <citation type="submission" date="2023-09" db="UniProtKB">
        <authorList>
            <consortium name="Ensembl"/>
        </authorList>
    </citation>
    <scope>IDENTIFICATION</scope>
</reference>
<comment type="function">
    <text evidence="1">Plays an important role in the elongation step of protein synthesis.</text>
</comment>
<accession>A0A8C0WSZ4</accession>
<dbReference type="GO" id="GO:0043021">
    <property type="term" value="F:ribonucleoprotein complex binding"/>
    <property type="evidence" value="ECO:0007669"/>
    <property type="project" value="TreeGrafter"/>
</dbReference>
<dbReference type="Pfam" id="PF00428">
    <property type="entry name" value="Ribosomal_60s"/>
    <property type="match status" value="1"/>
</dbReference>
<keyword evidence="4" id="KW-0687">Ribonucleoprotein</keyword>
<dbReference type="PANTHER" id="PTHR45696:SF10">
    <property type="entry name" value="LARGE RIBOSOMAL SUBUNIT PROTEIN P1"/>
    <property type="match status" value="1"/>
</dbReference>
<evidence type="ECO:0000256" key="6">
    <source>
        <dbReference type="ARBA" id="ARBA00035301"/>
    </source>
</evidence>
<sequence length="109" mass="11569">MVSVSELTSTYYAFILHDNEVTITEDKINVLIKVSDVNVAFLQPDLFAKANVNMWSLTCNVGAGRSALAAGAAPAKGPVSSTTAGLAEKEKQREESEESDGDMGFGLLD</sequence>
<dbReference type="Gene3D" id="1.10.10.1410">
    <property type="match status" value="1"/>
</dbReference>
<dbReference type="GO" id="GO:0022625">
    <property type="term" value="C:cytosolic large ribosomal subunit"/>
    <property type="evidence" value="ECO:0007669"/>
    <property type="project" value="TreeGrafter"/>
</dbReference>
<feature type="region of interest" description="Disordered" evidence="8">
    <location>
        <begin position="71"/>
        <end position="109"/>
    </location>
</feature>
<evidence type="ECO:0000256" key="2">
    <source>
        <dbReference type="ARBA" id="ARBA00005436"/>
    </source>
</evidence>
<dbReference type="InterPro" id="IPR038716">
    <property type="entry name" value="P1/P2_N_sf"/>
</dbReference>
<evidence type="ECO:0000256" key="4">
    <source>
        <dbReference type="ARBA" id="ARBA00023274"/>
    </source>
</evidence>
<dbReference type="GO" id="GO:0002181">
    <property type="term" value="P:cytoplasmic translation"/>
    <property type="evidence" value="ECO:0007669"/>
    <property type="project" value="TreeGrafter"/>
</dbReference>
<comment type="subunit">
    <text evidence="5">Heterodimer with RPLP1 at the lateral ribosomal stalk of the large ribosomal subunit.</text>
</comment>
<evidence type="ECO:0000256" key="3">
    <source>
        <dbReference type="ARBA" id="ARBA00022980"/>
    </source>
</evidence>
<keyword evidence="3" id="KW-0689">Ribosomal protein</keyword>
<dbReference type="Ensembl" id="ENSCCNT00000020336.1">
    <property type="protein sequence ID" value="ENSCCNP00000015569.1"/>
    <property type="gene ID" value="ENSCCNG00000015955.1"/>
</dbReference>
<name>A0A8C0WSZ4_CASCN</name>
<dbReference type="FunFam" id="1.10.10.1410:FF:000002">
    <property type="entry name" value="60S acidic ribosomal protein P2"/>
    <property type="match status" value="1"/>
</dbReference>
<evidence type="ECO:0000256" key="1">
    <source>
        <dbReference type="ARBA" id="ARBA00003362"/>
    </source>
</evidence>
<dbReference type="AlphaFoldDB" id="A0A8C0WSZ4"/>
<dbReference type="GO" id="GO:0030295">
    <property type="term" value="F:protein kinase activator activity"/>
    <property type="evidence" value="ECO:0007669"/>
    <property type="project" value="TreeGrafter"/>
</dbReference>
<evidence type="ECO:0000256" key="5">
    <source>
        <dbReference type="ARBA" id="ARBA00023611"/>
    </source>
</evidence>